<dbReference type="AlphaFoldDB" id="A0A556V404"/>
<evidence type="ECO:0000313" key="3">
    <source>
        <dbReference type="Proteomes" id="UP000319801"/>
    </source>
</evidence>
<accession>A0A556V404</accession>
<dbReference type="EMBL" id="VCAZ01000114">
    <property type="protein sequence ID" value="TST98529.1"/>
    <property type="molecule type" value="Genomic_DNA"/>
</dbReference>
<evidence type="ECO:0000313" key="2">
    <source>
        <dbReference type="EMBL" id="TST98529.1"/>
    </source>
</evidence>
<comment type="caution">
    <text evidence="2">The sequence shown here is derived from an EMBL/GenBank/DDBJ whole genome shotgun (WGS) entry which is preliminary data.</text>
</comment>
<organism evidence="2 3">
    <name type="scientific">Bagarius yarrelli</name>
    <name type="common">Goonch</name>
    <name type="synonym">Bagrus yarrelli</name>
    <dbReference type="NCBI Taxonomy" id="175774"/>
    <lineage>
        <taxon>Eukaryota</taxon>
        <taxon>Metazoa</taxon>
        <taxon>Chordata</taxon>
        <taxon>Craniata</taxon>
        <taxon>Vertebrata</taxon>
        <taxon>Euteleostomi</taxon>
        <taxon>Actinopterygii</taxon>
        <taxon>Neopterygii</taxon>
        <taxon>Teleostei</taxon>
        <taxon>Ostariophysi</taxon>
        <taxon>Siluriformes</taxon>
        <taxon>Sisoridae</taxon>
        <taxon>Sisorinae</taxon>
        <taxon>Bagarius</taxon>
    </lineage>
</organism>
<name>A0A556V404_BAGYA</name>
<proteinExistence type="predicted"/>
<evidence type="ECO:0000256" key="1">
    <source>
        <dbReference type="SAM" id="MobiDB-lite"/>
    </source>
</evidence>
<keyword evidence="3" id="KW-1185">Reference proteome</keyword>
<feature type="region of interest" description="Disordered" evidence="1">
    <location>
        <begin position="56"/>
        <end position="77"/>
    </location>
</feature>
<protein>
    <submittedName>
        <fullName evidence="2">Uncharacterized protein</fullName>
    </submittedName>
</protein>
<dbReference type="Proteomes" id="UP000319801">
    <property type="component" value="Unassembled WGS sequence"/>
</dbReference>
<reference evidence="2 3" key="1">
    <citation type="journal article" date="2019" name="Genome Biol. Evol.">
        <title>Whole-Genome Sequencing of the Giant Devil Catfish, Bagarius yarrelli.</title>
        <authorList>
            <person name="Jiang W."/>
            <person name="Lv Y."/>
            <person name="Cheng L."/>
            <person name="Yang K."/>
            <person name="Chao B."/>
            <person name="Wang X."/>
            <person name="Li Y."/>
            <person name="Pan X."/>
            <person name="You X."/>
            <person name="Zhang Y."/>
            <person name="Yang J."/>
            <person name="Li J."/>
            <person name="Zhang X."/>
            <person name="Liu S."/>
            <person name="Sun C."/>
            <person name="Yang J."/>
            <person name="Shi Q."/>
        </authorList>
    </citation>
    <scope>NUCLEOTIDE SEQUENCE [LARGE SCALE GENOMIC DNA]</scope>
    <source>
        <strain evidence="2">JWS20170419001</strain>
        <tissue evidence="2">Muscle</tissue>
    </source>
</reference>
<gene>
    <name evidence="2" type="ORF">Baya_12608</name>
</gene>
<sequence length="126" mass="13766">MPLNVEPPTSSRFRSICYGVLDCNLQLAIAATNLCNPCSDIDAALLSKLDRNPTVRQANRNQRIRSPWKPHSSSRSAPSLCGTACQDCQPTHLPGIDPTPPPLVLRRHRLLKSDARPLTATTLTAD</sequence>